<evidence type="ECO:0000313" key="2">
    <source>
        <dbReference type="Proteomes" id="UP001055048"/>
    </source>
</evidence>
<accession>A0AA37N870</accession>
<evidence type="ECO:0000313" key="1">
    <source>
        <dbReference type="EMBL" id="GKH14016.1"/>
    </source>
</evidence>
<protein>
    <recommendedName>
        <fullName evidence="3">YjbH domain-containing protein</fullName>
    </recommendedName>
</protein>
<name>A0AA37N870_BACUN</name>
<gene>
    <name evidence="1" type="ORF">CE91St12_22260</name>
</gene>
<proteinExistence type="predicted"/>
<evidence type="ECO:0008006" key="3">
    <source>
        <dbReference type="Google" id="ProtNLM"/>
    </source>
</evidence>
<organism evidence="1 2">
    <name type="scientific">Bacteroides uniformis</name>
    <dbReference type="NCBI Taxonomy" id="820"/>
    <lineage>
        <taxon>Bacteria</taxon>
        <taxon>Pseudomonadati</taxon>
        <taxon>Bacteroidota</taxon>
        <taxon>Bacteroidia</taxon>
        <taxon>Bacteroidales</taxon>
        <taxon>Bacteroidaceae</taxon>
        <taxon>Bacteroides</taxon>
    </lineage>
</organism>
<reference evidence="1" key="1">
    <citation type="submission" date="2022-01" db="EMBL/GenBank/DDBJ databases">
        <title>Novel bile acid biosynthetic pathways are enriched in the microbiome of centenarians.</title>
        <authorList>
            <person name="Sato Y."/>
            <person name="Atarashi K."/>
            <person name="Plichta R.D."/>
            <person name="Arai Y."/>
            <person name="Sasajima S."/>
            <person name="Kearney M.S."/>
            <person name="Suda W."/>
            <person name="Takeshita K."/>
            <person name="Sasaki T."/>
            <person name="Okamoto S."/>
            <person name="Skelly N.A."/>
            <person name="Okamura Y."/>
            <person name="Vlamakis H."/>
            <person name="Li Y."/>
            <person name="Tanoue T."/>
            <person name="Takei H."/>
            <person name="Nittono H."/>
            <person name="Narushima S."/>
            <person name="Irie J."/>
            <person name="Itoh H."/>
            <person name="Moriya K."/>
            <person name="Sugiura Y."/>
            <person name="Suematsu M."/>
            <person name="Moritoki N."/>
            <person name="Shibata S."/>
            <person name="Littman R.D."/>
            <person name="Fischbach A.M."/>
            <person name="Uwamino Y."/>
            <person name="Inoue T."/>
            <person name="Honda A."/>
            <person name="Hattori M."/>
            <person name="Murai T."/>
            <person name="Xavier J.R."/>
            <person name="Hirose N."/>
            <person name="Honda K."/>
        </authorList>
    </citation>
    <scope>NUCLEOTIDE SEQUENCE</scope>
    <source>
        <strain evidence="1">CE91-St12</strain>
    </source>
</reference>
<comment type="caution">
    <text evidence="1">The sequence shown here is derived from an EMBL/GenBank/DDBJ whole genome shotgun (WGS) entry which is preliminary data.</text>
</comment>
<sequence>MVEKMRYKNSNIRKCLNTKTIAQCAAFFLYCLLPLKGICQTGESTVDALVKMGFENVGWTEDGNERVYVLQNSAYRLQGVGIGKAVDIIQKMGLPEEKSCRIIVLDNNVPQISLYYCPLKGDSVPQAERNDWNVSYELGDAWENARKIKLKNSSLFKIDVLVYPQLAFKNLVITQIYQVLFDLSPAIEVSLWKGMKLTAQLKIPVYNDGYGRFEDKVHPGHITISQRFRLPYNVFGKVTVGCFSANQYGVDAEFYRPFKDERFSLMARIGYTGMGYWSGFRYVYDPSTALVTWSLGGSFYWPQFNTQFNLKAEQYLLKEKGAKFEMIRHFRYCSIGFYAMKAEHAKMNGGFRFQVALPPYKYKRKGYIPRVNTSANMGIVYNAGNERYYYRQYKAEVSDNIMEENSFNPYFIKSELLNF</sequence>
<dbReference type="Proteomes" id="UP001055048">
    <property type="component" value="Unassembled WGS sequence"/>
</dbReference>
<dbReference type="AlphaFoldDB" id="A0AA37N870"/>
<dbReference type="EMBL" id="BQNL01000001">
    <property type="protein sequence ID" value="GKH14016.1"/>
    <property type="molecule type" value="Genomic_DNA"/>
</dbReference>